<evidence type="ECO:0000313" key="3">
    <source>
        <dbReference type="Proteomes" id="UP000663844"/>
    </source>
</evidence>
<dbReference type="GO" id="GO:0071949">
    <property type="term" value="F:FAD binding"/>
    <property type="evidence" value="ECO:0007669"/>
    <property type="project" value="TreeGrafter"/>
</dbReference>
<comment type="caution">
    <text evidence="2">The sequence shown here is derived from an EMBL/GenBank/DDBJ whole genome shotgun (WGS) entry which is preliminary data.</text>
</comment>
<dbReference type="EC" id="1.5.5.2" evidence="1"/>
<sequence>SVICSSRTTQLFTKQIYAQSTSTSATNKNEKIEYPLLDTKFNQYQIAYRYRRSIELLRGYFVYRLFSINFLVNNQTQIAKWGQRILGTRLFNSALKLTAFGHFVGGETPREITPVIKRLQRYGVRPILDYSVESDDAETSSTS</sequence>
<keyword evidence="1" id="KW-0560">Oxidoreductase</keyword>
<dbReference type="GO" id="GO:0005739">
    <property type="term" value="C:mitochondrion"/>
    <property type="evidence" value="ECO:0007669"/>
    <property type="project" value="TreeGrafter"/>
</dbReference>
<keyword evidence="1" id="KW-0642">Proline metabolism</keyword>
<comment type="function">
    <text evidence="1">Converts proline to delta-1-pyrroline-5-carboxylate.</text>
</comment>
<dbReference type="PANTHER" id="PTHR13914">
    <property type="entry name" value="PROLINE OXIDASE"/>
    <property type="match status" value="1"/>
</dbReference>
<reference evidence="2" key="1">
    <citation type="submission" date="2021-02" db="EMBL/GenBank/DDBJ databases">
        <authorList>
            <person name="Nowell W R."/>
        </authorList>
    </citation>
    <scope>NUCLEOTIDE SEQUENCE</scope>
</reference>
<proteinExistence type="inferred from homology"/>
<feature type="non-terminal residue" evidence="2">
    <location>
        <position position="1"/>
    </location>
</feature>
<dbReference type="PANTHER" id="PTHR13914:SF0">
    <property type="entry name" value="PROLINE DEHYDROGENASE 1, MITOCHONDRIAL"/>
    <property type="match status" value="1"/>
</dbReference>
<protein>
    <recommendedName>
        <fullName evidence="1">Proline dehydrogenase</fullName>
        <ecNumber evidence="1">1.5.5.2</ecNumber>
    </recommendedName>
</protein>
<dbReference type="InterPro" id="IPR015659">
    <property type="entry name" value="Proline_oxidase"/>
</dbReference>
<dbReference type="EMBL" id="CAJOAZ010024406">
    <property type="protein sequence ID" value="CAF4384225.1"/>
    <property type="molecule type" value="Genomic_DNA"/>
</dbReference>
<gene>
    <name evidence="2" type="ORF">OXD698_LOCUS50532</name>
</gene>
<organism evidence="2 3">
    <name type="scientific">Adineta steineri</name>
    <dbReference type="NCBI Taxonomy" id="433720"/>
    <lineage>
        <taxon>Eukaryota</taxon>
        <taxon>Metazoa</taxon>
        <taxon>Spiralia</taxon>
        <taxon>Gnathifera</taxon>
        <taxon>Rotifera</taxon>
        <taxon>Eurotatoria</taxon>
        <taxon>Bdelloidea</taxon>
        <taxon>Adinetida</taxon>
        <taxon>Adinetidae</taxon>
        <taxon>Adineta</taxon>
    </lineage>
</organism>
<comment type="similarity">
    <text evidence="1">Belongs to the proline oxidase family.</text>
</comment>
<dbReference type="Gene3D" id="3.20.20.220">
    <property type="match status" value="1"/>
</dbReference>
<dbReference type="GO" id="GO:0010133">
    <property type="term" value="P:L-proline catabolic process to L-glutamate"/>
    <property type="evidence" value="ECO:0007669"/>
    <property type="project" value="TreeGrafter"/>
</dbReference>
<keyword evidence="1" id="KW-0285">Flavoprotein</keyword>
<keyword evidence="1" id="KW-0274">FAD</keyword>
<comment type="cofactor">
    <cofactor evidence="1">
        <name>FAD</name>
        <dbReference type="ChEBI" id="CHEBI:57692"/>
    </cofactor>
</comment>
<dbReference type="Proteomes" id="UP000663844">
    <property type="component" value="Unassembled WGS sequence"/>
</dbReference>
<dbReference type="AlphaFoldDB" id="A0A820NAD0"/>
<evidence type="ECO:0000313" key="2">
    <source>
        <dbReference type="EMBL" id="CAF4384225.1"/>
    </source>
</evidence>
<dbReference type="GO" id="GO:0004657">
    <property type="term" value="F:proline dehydrogenase activity"/>
    <property type="evidence" value="ECO:0007669"/>
    <property type="project" value="UniProtKB-EC"/>
</dbReference>
<accession>A0A820NAD0</accession>
<name>A0A820NAD0_9BILA</name>
<evidence type="ECO:0000256" key="1">
    <source>
        <dbReference type="RuleBase" id="RU364054"/>
    </source>
</evidence>
<comment type="catalytic activity">
    <reaction evidence="1">
        <text>L-proline + a quinone = (S)-1-pyrroline-5-carboxylate + a quinol + H(+)</text>
        <dbReference type="Rhea" id="RHEA:23784"/>
        <dbReference type="ChEBI" id="CHEBI:15378"/>
        <dbReference type="ChEBI" id="CHEBI:17388"/>
        <dbReference type="ChEBI" id="CHEBI:24646"/>
        <dbReference type="ChEBI" id="CHEBI:60039"/>
        <dbReference type="ChEBI" id="CHEBI:132124"/>
        <dbReference type="EC" id="1.5.5.2"/>
    </reaction>
</comment>